<comment type="subcellular location">
    <subcellularLocation>
        <location evidence="1">Cytoplasm</location>
    </subcellularLocation>
</comment>
<evidence type="ECO:0000256" key="2">
    <source>
        <dbReference type="ARBA" id="ARBA00010393"/>
    </source>
</evidence>
<dbReference type="FunFam" id="3.40.50.300:FF:000013">
    <property type="entry name" value="PhoH family ATPase"/>
    <property type="match status" value="1"/>
</dbReference>
<dbReference type="AlphaFoldDB" id="A0A520MBM6"/>
<gene>
    <name evidence="8" type="ORF">EVB00_00835</name>
</gene>
<proteinExistence type="inferred from homology"/>
<reference evidence="8 9" key="1">
    <citation type="submission" date="2019-02" db="EMBL/GenBank/DDBJ databases">
        <title>Prokaryotic population dynamics and viral predation in marine succession experiment using metagenomics: the confinement effect.</title>
        <authorList>
            <person name="Haro-Moreno J.M."/>
            <person name="Rodriguez-Valera F."/>
            <person name="Lopez-Perez M."/>
        </authorList>
    </citation>
    <scope>NUCLEOTIDE SEQUENCE [LARGE SCALE GENOMIC DNA]</scope>
    <source>
        <strain evidence="8">MED-G167</strain>
    </source>
</reference>
<feature type="domain" description="PhoH-like protein" evidence="7">
    <location>
        <begin position="118"/>
        <end position="321"/>
    </location>
</feature>
<evidence type="ECO:0000259" key="7">
    <source>
        <dbReference type="Pfam" id="PF02562"/>
    </source>
</evidence>
<organism evidence="8 9">
    <name type="scientific">SAR86 cluster bacterium</name>
    <dbReference type="NCBI Taxonomy" id="2030880"/>
    <lineage>
        <taxon>Bacteria</taxon>
        <taxon>Pseudomonadati</taxon>
        <taxon>Pseudomonadota</taxon>
        <taxon>Gammaproteobacteria</taxon>
        <taxon>SAR86 cluster</taxon>
    </lineage>
</organism>
<comment type="caution">
    <text evidence="8">The sequence shown here is derived from an EMBL/GenBank/DDBJ whole genome shotgun (WGS) entry which is preliminary data.</text>
</comment>
<dbReference type="GO" id="GO:0005829">
    <property type="term" value="C:cytosol"/>
    <property type="evidence" value="ECO:0007669"/>
    <property type="project" value="TreeGrafter"/>
</dbReference>
<dbReference type="InterPro" id="IPR027417">
    <property type="entry name" value="P-loop_NTPase"/>
</dbReference>
<dbReference type="PANTHER" id="PTHR30473">
    <property type="entry name" value="PROTEIN PHOH"/>
    <property type="match status" value="1"/>
</dbReference>
<evidence type="ECO:0000256" key="1">
    <source>
        <dbReference type="ARBA" id="ARBA00004496"/>
    </source>
</evidence>
<evidence type="ECO:0000313" key="9">
    <source>
        <dbReference type="Proteomes" id="UP000318359"/>
    </source>
</evidence>
<dbReference type="EMBL" id="SHBM01000006">
    <property type="protein sequence ID" value="RZO18632.1"/>
    <property type="molecule type" value="Genomic_DNA"/>
</dbReference>
<keyword evidence="5" id="KW-0067">ATP-binding</keyword>
<evidence type="ECO:0000256" key="3">
    <source>
        <dbReference type="ARBA" id="ARBA00022490"/>
    </source>
</evidence>
<evidence type="ECO:0000256" key="6">
    <source>
        <dbReference type="ARBA" id="ARBA00039970"/>
    </source>
</evidence>
<name>A0A520MBM6_9GAMM</name>
<dbReference type="Gene3D" id="3.40.50.300">
    <property type="entry name" value="P-loop containing nucleotide triphosphate hydrolases"/>
    <property type="match status" value="1"/>
</dbReference>
<dbReference type="InterPro" id="IPR003714">
    <property type="entry name" value="PhoH"/>
</dbReference>
<evidence type="ECO:0000313" key="8">
    <source>
        <dbReference type="EMBL" id="RZO18632.1"/>
    </source>
</evidence>
<dbReference type="Pfam" id="PF02562">
    <property type="entry name" value="PhoH"/>
    <property type="match status" value="1"/>
</dbReference>
<accession>A0A520MBM6</accession>
<keyword evidence="3" id="KW-0963">Cytoplasm</keyword>
<dbReference type="SUPFAM" id="SSF52540">
    <property type="entry name" value="P-loop containing nucleoside triphosphate hydrolases"/>
    <property type="match status" value="1"/>
</dbReference>
<protein>
    <recommendedName>
        <fullName evidence="6">PhoH-like protein</fullName>
    </recommendedName>
</protein>
<dbReference type="PANTHER" id="PTHR30473:SF1">
    <property type="entry name" value="PHOH-LIKE PROTEIN"/>
    <property type="match status" value="1"/>
</dbReference>
<evidence type="ECO:0000256" key="5">
    <source>
        <dbReference type="ARBA" id="ARBA00022840"/>
    </source>
</evidence>
<dbReference type="InterPro" id="IPR051451">
    <property type="entry name" value="PhoH2-like"/>
</dbReference>
<sequence length="328" mass="36567">MQEAQNFLKNIHLEPSDAKRLATFAGELNGNIKLIEKSFNVKVFLNGNKLNIKGSEDDATKSANALLELYKHTQENNEITNEFIHLCIQENMNHTSSDTTELKEVKNSYKIITPKKTITPRGKNQEQYLKNIQSLELNFGIGPAGTGKTYLAVAAGVNALLNDQVQKIVLIRPAVEAGEKLGFLPGDLAQKVDPYLKPLYDALYEMLGIEKAQKFIEKDIIEVAPLAYLRGRTLNNSFIIMDESQNTTIDQMKMFLTRMGFGSYAVVNGDLTQIDLPKGVMSGLSNVLEVLAETENIGITKFTSLDVVRHPLVRRIIDAYEAFASKKN</sequence>
<evidence type="ECO:0000256" key="4">
    <source>
        <dbReference type="ARBA" id="ARBA00022741"/>
    </source>
</evidence>
<keyword evidence="4" id="KW-0547">Nucleotide-binding</keyword>
<dbReference type="Proteomes" id="UP000318359">
    <property type="component" value="Unassembled WGS sequence"/>
</dbReference>
<dbReference type="GO" id="GO:0005524">
    <property type="term" value="F:ATP binding"/>
    <property type="evidence" value="ECO:0007669"/>
    <property type="project" value="UniProtKB-KW"/>
</dbReference>
<comment type="similarity">
    <text evidence="2">Belongs to the PhoH family.</text>
</comment>